<dbReference type="InterPro" id="IPR030489">
    <property type="entry name" value="TR_Rrf2-type_CS"/>
</dbReference>
<dbReference type="PROSITE" id="PS51197">
    <property type="entry name" value="HTH_RRF2_2"/>
    <property type="match status" value="1"/>
</dbReference>
<evidence type="ECO:0000313" key="1">
    <source>
        <dbReference type="EMBL" id="MDN4165011.1"/>
    </source>
</evidence>
<dbReference type="Pfam" id="PF02082">
    <property type="entry name" value="Rrf2"/>
    <property type="match status" value="1"/>
</dbReference>
<comment type="caution">
    <text evidence="1">The sequence shown here is derived from an EMBL/GenBank/DDBJ whole genome shotgun (WGS) entry which is preliminary data.</text>
</comment>
<gene>
    <name evidence="1" type="ORF">QWY31_05825</name>
</gene>
<dbReference type="EMBL" id="JAUHJS010000002">
    <property type="protein sequence ID" value="MDN4165011.1"/>
    <property type="molecule type" value="Genomic_DNA"/>
</dbReference>
<organism evidence="1 2">
    <name type="scientific">Shiella aurantiaca</name>
    <dbReference type="NCBI Taxonomy" id="3058365"/>
    <lineage>
        <taxon>Bacteria</taxon>
        <taxon>Pseudomonadati</taxon>
        <taxon>Bacteroidota</taxon>
        <taxon>Cytophagia</taxon>
        <taxon>Cytophagales</taxon>
        <taxon>Shiellaceae</taxon>
        <taxon>Shiella</taxon>
    </lineage>
</organism>
<dbReference type="InterPro" id="IPR036390">
    <property type="entry name" value="WH_DNA-bd_sf"/>
</dbReference>
<name>A0ABT8F467_9BACT</name>
<keyword evidence="2" id="KW-1185">Reference proteome</keyword>
<dbReference type="SUPFAM" id="SSF46785">
    <property type="entry name" value="Winged helix' DNA-binding domain"/>
    <property type="match status" value="1"/>
</dbReference>
<dbReference type="PANTHER" id="PTHR33221">
    <property type="entry name" value="WINGED HELIX-TURN-HELIX TRANSCRIPTIONAL REGULATOR, RRF2 FAMILY"/>
    <property type="match status" value="1"/>
</dbReference>
<sequence length="144" mass="16082">MFSKTCEYAIRATIYIALRALEGERASLADIAQEIGSPKAFTAKILQQLVHHGLVDSQKGRTGGFSIEEADLHTIKLSDIVRAVDGDNLYTVCSLGMKACSETRPCPVHHQYKFIREKMIKMMDENLIINLAQGLKEGRVFLIE</sequence>
<dbReference type="Proteomes" id="UP001168552">
    <property type="component" value="Unassembled WGS sequence"/>
</dbReference>
<dbReference type="PROSITE" id="PS01332">
    <property type="entry name" value="HTH_RRF2_1"/>
    <property type="match status" value="1"/>
</dbReference>
<dbReference type="InterPro" id="IPR000944">
    <property type="entry name" value="Tscrpt_reg_Rrf2"/>
</dbReference>
<dbReference type="PANTHER" id="PTHR33221:SF2">
    <property type="entry name" value="TRANSCRIPTIONAL REGULATOR"/>
    <property type="match status" value="1"/>
</dbReference>
<reference evidence="1" key="1">
    <citation type="submission" date="2023-06" db="EMBL/GenBank/DDBJ databases">
        <title>Cytophagales bacterium Strain LB-30, isolated from soil.</title>
        <authorList>
            <person name="Liu B."/>
        </authorList>
    </citation>
    <scope>NUCLEOTIDE SEQUENCE</scope>
    <source>
        <strain evidence="1">LB-30</strain>
    </source>
</reference>
<dbReference type="InterPro" id="IPR036388">
    <property type="entry name" value="WH-like_DNA-bd_sf"/>
</dbReference>
<proteinExistence type="predicted"/>
<protein>
    <submittedName>
        <fullName evidence="1">Rrf2 family transcriptional regulator</fullName>
    </submittedName>
</protein>
<accession>A0ABT8F467</accession>
<dbReference type="Gene3D" id="1.10.10.10">
    <property type="entry name" value="Winged helix-like DNA-binding domain superfamily/Winged helix DNA-binding domain"/>
    <property type="match status" value="1"/>
</dbReference>
<dbReference type="NCBIfam" id="TIGR00738">
    <property type="entry name" value="rrf2_super"/>
    <property type="match status" value="1"/>
</dbReference>
<evidence type="ECO:0000313" key="2">
    <source>
        <dbReference type="Proteomes" id="UP001168552"/>
    </source>
</evidence>
<dbReference type="RefSeq" id="WP_320003535.1">
    <property type="nucleotide sequence ID" value="NZ_JAUHJS010000002.1"/>
</dbReference>